<sequence>MTSTYIEAFIAKQAFYRYSFVAVPIHDLRNPDKLIEVIKQTEMKAVIVSQKVLPLVLQSLKECSTIKTIIVAGIYISTEQSDTAANHGVKLVKFANVEYDGSRNPLAHVKPDPEDVAMINYNTVSNSLSNGVMLTHSNLVAAMTAFTASLPGAKKFTSKDRLLCQFSNGDVISVWLSSAIILAGGSLVFTTGLMKNVLHDAQASVPTVFASTPVILDKIREALQLSYGNSSLFKRAFAAKLKLLKAGRVTATSFWDFIGLGEIRSKLGGNVRLIVTTTRSDPARNETMEYFRVAMGILVVSTFGRTETSGIATSRNIFDYSEIPHVGGPVGCNEIKLIDEKEEGYTSNDDPNPRGEILIRGPNVMKGYYKKHDAIADPVDKDGWFHSGDFGSFQSNGTLEVFDKKESRPKSESPVAKVDEKL</sequence>
<dbReference type="PANTHER" id="PTHR43272">
    <property type="entry name" value="LONG-CHAIN-FATTY-ACID--COA LIGASE"/>
    <property type="match status" value="1"/>
</dbReference>
<evidence type="ECO:0000256" key="3">
    <source>
        <dbReference type="SAM" id="MobiDB-lite"/>
    </source>
</evidence>
<keyword evidence="1" id="KW-0547">Nucleotide-binding</keyword>
<accession>A0A9P6IJK0</accession>
<dbReference type="Gene3D" id="3.40.50.12780">
    <property type="entry name" value="N-terminal domain of ligase-like"/>
    <property type="match status" value="1"/>
</dbReference>
<evidence type="ECO:0000313" key="6">
    <source>
        <dbReference type="Proteomes" id="UP000749646"/>
    </source>
</evidence>
<protein>
    <recommendedName>
        <fullName evidence="4">AMP-dependent synthetase/ligase domain-containing protein</fullName>
    </recommendedName>
</protein>
<keyword evidence="6" id="KW-1185">Reference proteome</keyword>
<dbReference type="AlphaFoldDB" id="A0A9P6IJK0"/>
<organism evidence="5 6">
    <name type="scientific">Modicella reniformis</name>
    <dbReference type="NCBI Taxonomy" id="1440133"/>
    <lineage>
        <taxon>Eukaryota</taxon>
        <taxon>Fungi</taxon>
        <taxon>Fungi incertae sedis</taxon>
        <taxon>Mucoromycota</taxon>
        <taxon>Mortierellomycotina</taxon>
        <taxon>Mortierellomycetes</taxon>
        <taxon>Mortierellales</taxon>
        <taxon>Mortierellaceae</taxon>
        <taxon>Modicella</taxon>
    </lineage>
</organism>
<gene>
    <name evidence="5" type="ORF">BGZ65_007748</name>
</gene>
<evidence type="ECO:0000259" key="4">
    <source>
        <dbReference type="Pfam" id="PF00501"/>
    </source>
</evidence>
<dbReference type="EMBL" id="JAAAHW010010485">
    <property type="protein sequence ID" value="KAF9925448.1"/>
    <property type="molecule type" value="Genomic_DNA"/>
</dbReference>
<keyword evidence="2" id="KW-0067">ATP-binding</keyword>
<feature type="region of interest" description="Disordered" evidence="3">
    <location>
        <begin position="401"/>
        <end position="422"/>
    </location>
</feature>
<dbReference type="SUPFAM" id="SSF56801">
    <property type="entry name" value="Acetyl-CoA synthetase-like"/>
    <property type="match status" value="1"/>
</dbReference>
<evidence type="ECO:0000313" key="5">
    <source>
        <dbReference type="EMBL" id="KAF9925448.1"/>
    </source>
</evidence>
<dbReference type="GO" id="GO:0016020">
    <property type="term" value="C:membrane"/>
    <property type="evidence" value="ECO:0007669"/>
    <property type="project" value="TreeGrafter"/>
</dbReference>
<dbReference type="GO" id="GO:0004467">
    <property type="term" value="F:long-chain fatty acid-CoA ligase activity"/>
    <property type="evidence" value="ECO:0007669"/>
    <property type="project" value="TreeGrafter"/>
</dbReference>
<dbReference type="OrthoDB" id="1700726at2759"/>
<dbReference type="GO" id="GO:0005783">
    <property type="term" value="C:endoplasmic reticulum"/>
    <property type="evidence" value="ECO:0007669"/>
    <property type="project" value="TreeGrafter"/>
</dbReference>
<feature type="domain" description="AMP-dependent synthetase/ligase" evidence="4">
    <location>
        <begin position="4"/>
        <end position="369"/>
    </location>
</feature>
<name>A0A9P6IJK0_9FUNG</name>
<reference evidence="5" key="1">
    <citation type="journal article" date="2020" name="Fungal Divers.">
        <title>Resolving the Mortierellaceae phylogeny through synthesis of multi-gene phylogenetics and phylogenomics.</title>
        <authorList>
            <person name="Vandepol N."/>
            <person name="Liber J."/>
            <person name="Desiro A."/>
            <person name="Na H."/>
            <person name="Kennedy M."/>
            <person name="Barry K."/>
            <person name="Grigoriev I.V."/>
            <person name="Miller A.N."/>
            <person name="O'Donnell K."/>
            <person name="Stajich J.E."/>
            <person name="Bonito G."/>
        </authorList>
    </citation>
    <scope>NUCLEOTIDE SEQUENCE</scope>
    <source>
        <strain evidence="5">MES-2147</strain>
    </source>
</reference>
<dbReference type="Proteomes" id="UP000749646">
    <property type="component" value="Unassembled WGS sequence"/>
</dbReference>
<comment type="caution">
    <text evidence="5">The sequence shown here is derived from an EMBL/GenBank/DDBJ whole genome shotgun (WGS) entry which is preliminary data.</text>
</comment>
<proteinExistence type="predicted"/>
<dbReference type="Pfam" id="PF00501">
    <property type="entry name" value="AMP-binding"/>
    <property type="match status" value="1"/>
</dbReference>
<evidence type="ECO:0000256" key="1">
    <source>
        <dbReference type="ARBA" id="ARBA00022741"/>
    </source>
</evidence>
<dbReference type="GO" id="GO:0005524">
    <property type="term" value="F:ATP binding"/>
    <property type="evidence" value="ECO:0007669"/>
    <property type="project" value="UniProtKB-KW"/>
</dbReference>
<dbReference type="PANTHER" id="PTHR43272:SF33">
    <property type="entry name" value="AMP-BINDING DOMAIN-CONTAINING PROTEIN-RELATED"/>
    <property type="match status" value="1"/>
</dbReference>
<dbReference type="InterPro" id="IPR042099">
    <property type="entry name" value="ANL_N_sf"/>
</dbReference>
<evidence type="ECO:0000256" key="2">
    <source>
        <dbReference type="ARBA" id="ARBA00022840"/>
    </source>
</evidence>
<dbReference type="InterPro" id="IPR000873">
    <property type="entry name" value="AMP-dep_synth/lig_dom"/>
</dbReference>